<reference evidence="2 3" key="1">
    <citation type="submission" date="2019-03" db="EMBL/GenBank/DDBJ databases">
        <title>Genomic Encyclopedia of Type Strains, Phase IV (KMG-IV): sequencing the most valuable type-strain genomes for metagenomic binning, comparative biology and taxonomic classification.</title>
        <authorList>
            <person name="Goeker M."/>
        </authorList>
    </citation>
    <scope>NUCLEOTIDE SEQUENCE [LARGE SCALE GENOMIC DNA]</scope>
    <source>
        <strain evidence="2 3">DSM 11170</strain>
    </source>
</reference>
<protein>
    <submittedName>
        <fullName evidence="2">Uncharacterized protein</fullName>
    </submittedName>
</protein>
<evidence type="ECO:0000256" key="1">
    <source>
        <dbReference type="SAM" id="Phobius"/>
    </source>
</evidence>
<dbReference type="EMBL" id="SLXT01000035">
    <property type="protein sequence ID" value="TCP60633.1"/>
    <property type="molecule type" value="Genomic_DNA"/>
</dbReference>
<evidence type="ECO:0000313" key="3">
    <source>
        <dbReference type="Proteomes" id="UP000294813"/>
    </source>
</evidence>
<organism evidence="2 3">
    <name type="scientific">Heliophilum fasciatum</name>
    <dbReference type="NCBI Taxonomy" id="35700"/>
    <lineage>
        <taxon>Bacteria</taxon>
        <taxon>Bacillati</taxon>
        <taxon>Bacillota</taxon>
        <taxon>Clostridia</taxon>
        <taxon>Eubacteriales</taxon>
        <taxon>Heliobacteriaceae</taxon>
        <taxon>Heliophilum</taxon>
    </lineage>
</organism>
<dbReference type="AlphaFoldDB" id="A0A4R2RCU4"/>
<comment type="caution">
    <text evidence="2">The sequence shown here is derived from an EMBL/GenBank/DDBJ whole genome shotgun (WGS) entry which is preliminary data.</text>
</comment>
<keyword evidence="1" id="KW-0812">Transmembrane</keyword>
<keyword evidence="1" id="KW-1133">Transmembrane helix</keyword>
<gene>
    <name evidence="2" type="ORF">EDD73_13521</name>
</gene>
<keyword evidence="1" id="KW-0472">Membrane</keyword>
<sequence length="224" mass="26300">MINNTAYEIRRNAFKVDATHIIQAYLKTEGSLFRDQFIELIQEAYLSYVVGCSRASIITSGEALLRLLLHKIDDIFSYIRISDKEAIEIKKYHYATVINVLSLNKVYPSYIIQQMRNVKDLRNIAAHGEYPVLIPWDPDDGRDVDEIIKLFKGEIKIPEAYVFHLNNVNNGKKPKRKVGFDTRKYSCSFKNMRYQDRYAAIQYLFVIEIMSFIYSSRNNLFFIR</sequence>
<accession>A0A4R2RCU4</accession>
<dbReference type="Proteomes" id="UP000294813">
    <property type="component" value="Unassembled WGS sequence"/>
</dbReference>
<evidence type="ECO:0000313" key="2">
    <source>
        <dbReference type="EMBL" id="TCP60633.1"/>
    </source>
</evidence>
<name>A0A4R2RCU4_9FIRM</name>
<feature type="transmembrane region" description="Helical" evidence="1">
    <location>
        <begin position="198"/>
        <end position="215"/>
    </location>
</feature>
<proteinExistence type="predicted"/>
<dbReference type="RefSeq" id="WP_131920706.1">
    <property type="nucleotide sequence ID" value="NZ_JAOQNU010000035.1"/>
</dbReference>
<keyword evidence="3" id="KW-1185">Reference proteome</keyword>